<dbReference type="RefSeq" id="WP_013160204.1">
    <property type="nucleotide sequence ID" value="NC_014215.1"/>
</dbReference>
<dbReference type="PROSITE" id="PS00094">
    <property type="entry name" value="C5_MTASE_1"/>
    <property type="match status" value="1"/>
</dbReference>
<evidence type="ECO:0000256" key="4">
    <source>
        <dbReference type="ARBA" id="ARBA00022747"/>
    </source>
</evidence>
<comment type="catalytic activity">
    <reaction evidence="7">
        <text>a 2'-deoxycytidine in DNA + S-adenosyl-L-methionine = a 5-methyl-2'-deoxycytidine in DNA + S-adenosyl-L-homocysteine + H(+)</text>
        <dbReference type="Rhea" id="RHEA:13681"/>
        <dbReference type="Rhea" id="RHEA-COMP:11369"/>
        <dbReference type="Rhea" id="RHEA-COMP:11370"/>
        <dbReference type="ChEBI" id="CHEBI:15378"/>
        <dbReference type="ChEBI" id="CHEBI:57856"/>
        <dbReference type="ChEBI" id="CHEBI:59789"/>
        <dbReference type="ChEBI" id="CHEBI:85452"/>
        <dbReference type="ChEBI" id="CHEBI:85454"/>
        <dbReference type="EC" id="2.1.1.37"/>
    </reaction>
</comment>
<dbReference type="STRING" id="754252.PFREUD_02770"/>
<evidence type="ECO:0000256" key="5">
    <source>
        <dbReference type="PROSITE-ProRule" id="PRU01016"/>
    </source>
</evidence>
<evidence type="ECO:0000256" key="6">
    <source>
        <dbReference type="RuleBase" id="RU000416"/>
    </source>
</evidence>
<keyword evidence="1 5" id="KW-0489">Methyltransferase</keyword>
<feature type="active site" evidence="5">
    <location>
        <position position="138"/>
    </location>
</feature>
<dbReference type="eggNOG" id="COG0270">
    <property type="taxonomic scope" value="Bacteria"/>
</dbReference>
<dbReference type="PROSITE" id="PS00095">
    <property type="entry name" value="C5_MTASE_2"/>
    <property type="match status" value="1"/>
</dbReference>
<dbReference type="GO" id="GO:0032259">
    <property type="term" value="P:methylation"/>
    <property type="evidence" value="ECO:0007669"/>
    <property type="project" value="UniProtKB-KW"/>
</dbReference>
<evidence type="ECO:0000256" key="2">
    <source>
        <dbReference type="ARBA" id="ARBA00022679"/>
    </source>
</evidence>
<dbReference type="NCBIfam" id="TIGR00675">
    <property type="entry name" value="dcm"/>
    <property type="match status" value="1"/>
</dbReference>
<dbReference type="Gene3D" id="3.40.50.150">
    <property type="entry name" value="Vaccinia Virus protein VP39"/>
    <property type="match status" value="1"/>
</dbReference>
<keyword evidence="10" id="KW-1185">Reference proteome</keyword>
<dbReference type="GO" id="GO:0044027">
    <property type="term" value="P:negative regulation of gene expression via chromosomal CpG island methylation"/>
    <property type="evidence" value="ECO:0007669"/>
    <property type="project" value="TreeGrafter"/>
</dbReference>
<reference evidence="9 10" key="1">
    <citation type="journal article" date="2010" name="PLoS ONE">
        <title>The complete genome of Propionibacterium freudenreichii CIRM-BIA1, a hardy actinobacterium with food and probiotic applications.</title>
        <authorList>
            <person name="Falentin H."/>
            <person name="Deutsch S.M."/>
            <person name="Jan G."/>
            <person name="Loux V."/>
            <person name="Thierry A."/>
            <person name="Parayre S."/>
            <person name="Maillard M.B."/>
            <person name="Dherbecourt J."/>
            <person name="Cousin F.J."/>
            <person name="Jardin J."/>
            <person name="Siguier P."/>
            <person name="Couloux A."/>
            <person name="Barbe V."/>
            <person name="Vacherie B."/>
            <person name="Wincker P."/>
            <person name="Gibrat J.F."/>
            <person name="Gaillardin C."/>
            <person name="Lortal S."/>
        </authorList>
    </citation>
    <scope>NUCLEOTIDE SEQUENCE [LARGE SCALE GENOMIC DNA]</scope>
    <source>
        <strain evidence="10">ATCC 9614 / DSM 4902 / CIP 103027 / NCIMB 8099 / CIRM-BIA1</strain>
    </source>
</reference>
<dbReference type="REBASE" id="26283">
    <property type="entry name" value="M.PfrCORF2770P"/>
</dbReference>
<proteinExistence type="inferred from homology"/>
<dbReference type="InterPro" id="IPR001525">
    <property type="entry name" value="C5_MeTfrase"/>
</dbReference>
<dbReference type="InterPro" id="IPR031303">
    <property type="entry name" value="C5_meth_CS"/>
</dbReference>
<comment type="similarity">
    <text evidence="5 6">Belongs to the class I-like SAM-binding methyltransferase superfamily. C5-methyltransferase family.</text>
</comment>
<dbReference type="AlphaFoldDB" id="D7GI77"/>
<dbReference type="EC" id="2.1.1.37" evidence="7"/>
<gene>
    <name evidence="9" type="primary">dcm</name>
    <name evidence="9" type="ordered locus">PFREUD_02770</name>
</gene>
<name>D7GI77_PROFC</name>
<sequence length="552" mass="61269">MPRFVELFAGCGGLSLGLRAAGWEEAMANELSPMAAQSFAFNLLGVDLDRTSFWSQPIADRKVLWINSQLPPQQGDRLQENPYGTERPRYNDLSQVGNIPMDSSRLIVGDIRALNDWMRDHPSQRPKDVDLISGGPPCQSFSMAGRRELGNRRNRLPWEFATFVDLMRPKFVLLENVAGIIHPFTDGGTKYHAWFEVAKAFASIGYAPICFLLNAADAGVAQTRHRFILIGVRQDILQGSPALEGLLKDWVQPGLRLCQQLDHPGAGATSVESTSLEKSEMRYWDLTAGTQLLAEAGTLVKLLAPGATPRLRTVREAIDDLSGPDRIPSDYVNGLNETLGSLLRLPRPPGPAIENQTRRNHTPRVLARFAVYQAFANANRSLQANVKKMLRGKDLQVQETKELGRYLISRADGLPPFNGTRPPRDCEEAINYLKALESRKISQRVLDPNVPAPSALSIPDDYCHYSEPRTLTVREMARIQSFPDNFVFRSWETTGGKRRSFQVPQYTQVGNAVPPLLGKALGETMSALLAWSQPRSVQPISLPTLQKQGATP</sequence>
<dbReference type="GO" id="GO:0009307">
    <property type="term" value="P:DNA restriction-modification system"/>
    <property type="evidence" value="ECO:0007669"/>
    <property type="project" value="UniProtKB-KW"/>
</dbReference>
<feature type="region of interest" description="Disordered" evidence="8">
    <location>
        <begin position="73"/>
        <end position="94"/>
    </location>
</feature>
<accession>D7GI77</accession>
<keyword evidence="4" id="KW-0680">Restriction system</keyword>
<evidence type="ECO:0000313" key="9">
    <source>
        <dbReference type="EMBL" id="CBL55799.1"/>
    </source>
</evidence>
<dbReference type="EMBL" id="FN806773">
    <property type="protein sequence ID" value="CBL55799.1"/>
    <property type="molecule type" value="Genomic_DNA"/>
</dbReference>
<dbReference type="Gene3D" id="3.90.120.10">
    <property type="entry name" value="DNA Methylase, subunit A, domain 2"/>
    <property type="match status" value="1"/>
</dbReference>
<protein>
    <recommendedName>
        <fullName evidence="7">Cytosine-specific methyltransferase</fullName>
        <ecNumber evidence="7">2.1.1.37</ecNumber>
    </recommendedName>
</protein>
<dbReference type="HOGENOM" id="CLU_006958_2_4_11"/>
<evidence type="ECO:0000256" key="3">
    <source>
        <dbReference type="ARBA" id="ARBA00022691"/>
    </source>
</evidence>
<dbReference type="InterPro" id="IPR029063">
    <property type="entry name" value="SAM-dependent_MTases_sf"/>
</dbReference>
<dbReference type="PRINTS" id="PR00105">
    <property type="entry name" value="C5METTRFRASE"/>
</dbReference>
<dbReference type="SUPFAM" id="SSF53335">
    <property type="entry name" value="S-adenosyl-L-methionine-dependent methyltransferases"/>
    <property type="match status" value="1"/>
</dbReference>
<dbReference type="Proteomes" id="UP000000936">
    <property type="component" value="Chromosome"/>
</dbReference>
<keyword evidence="3 5" id="KW-0949">S-adenosyl-L-methionine</keyword>
<evidence type="ECO:0000256" key="8">
    <source>
        <dbReference type="SAM" id="MobiDB-lite"/>
    </source>
</evidence>
<dbReference type="PROSITE" id="PS51679">
    <property type="entry name" value="SAM_MT_C5"/>
    <property type="match status" value="1"/>
</dbReference>
<dbReference type="PANTHER" id="PTHR10629">
    <property type="entry name" value="CYTOSINE-SPECIFIC METHYLTRANSFERASE"/>
    <property type="match status" value="1"/>
</dbReference>
<dbReference type="PANTHER" id="PTHR10629:SF52">
    <property type="entry name" value="DNA (CYTOSINE-5)-METHYLTRANSFERASE 1"/>
    <property type="match status" value="1"/>
</dbReference>
<keyword evidence="2 5" id="KW-0808">Transferase</keyword>
<dbReference type="GO" id="GO:0003886">
    <property type="term" value="F:DNA (cytosine-5-)-methyltransferase activity"/>
    <property type="evidence" value="ECO:0007669"/>
    <property type="project" value="UniProtKB-EC"/>
</dbReference>
<evidence type="ECO:0000256" key="7">
    <source>
        <dbReference type="RuleBase" id="RU000417"/>
    </source>
</evidence>
<dbReference type="Pfam" id="PF00145">
    <property type="entry name" value="DNA_methylase"/>
    <property type="match status" value="3"/>
</dbReference>
<dbReference type="InterPro" id="IPR018117">
    <property type="entry name" value="C5_DNA_meth_AS"/>
</dbReference>
<evidence type="ECO:0000313" key="10">
    <source>
        <dbReference type="Proteomes" id="UP000000936"/>
    </source>
</evidence>
<dbReference type="GO" id="GO:0003677">
    <property type="term" value="F:DNA binding"/>
    <property type="evidence" value="ECO:0007669"/>
    <property type="project" value="TreeGrafter"/>
</dbReference>
<evidence type="ECO:0000256" key="1">
    <source>
        <dbReference type="ARBA" id="ARBA00022603"/>
    </source>
</evidence>
<dbReference type="KEGG" id="pfr:PFREUD_02770"/>
<dbReference type="InterPro" id="IPR050390">
    <property type="entry name" value="C5-Methyltransferase"/>
</dbReference>
<organism evidence="9 10">
    <name type="scientific">Propionibacterium freudenreichii subsp. shermanii (strain ATCC 9614 / DSM 4902 / CIP 103027 / NCIMB 8099 / CIRM-BIA1)</name>
    <dbReference type="NCBI Taxonomy" id="754252"/>
    <lineage>
        <taxon>Bacteria</taxon>
        <taxon>Bacillati</taxon>
        <taxon>Actinomycetota</taxon>
        <taxon>Actinomycetes</taxon>
        <taxon>Propionibacteriales</taxon>
        <taxon>Propionibacteriaceae</taxon>
        <taxon>Propionibacterium</taxon>
    </lineage>
</organism>